<dbReference type="InterPro" id="IPR005119">
    <property type="entry name" value="LysR_subst-bd"/>
</dbReference>
<evidence type="ECO:0000256" key="5">
    <source>
        <dbReference type="SAM" id="MobiDB-lite"/>
    </source>
</evidence>
<gene>
    <name evidence="7" type="ORF">B5V02_00705</name>
</gene>
<name>A0A2W7CAW7_9HYPH</name>
<dbReference type="InterPro" id="IPR036390">
    <property type="entry name" value="WH_DNA-bd_sf"/>
</dbReference>
<dbReference type="Proteomes" id="UP000248616">
    <property type="component" value="Unassembled WGS sequence"/>
</dbReference>
<evidence type="ECO:0000313" key="7">
    <source>
        <dbReference type="EMBL" id="PZV40420.1"/>
    </source>
</evidence>
<evidence type="ECO:0000256" key="2">
    <source>
        <dbReference type="ARBA" id="ARBA00023015"/>
    </source>
</evidence>
<dbReference type="Gene3D" id="3.40.190.10">
    <property type="entry name" value="Periplasmic binding protein-like II"/>
    <property type="match status" value="2"/>
</dbReference>
<keyword evidence="4" id="KW-0804">Transcription</keyword>
<dbReference type="AlphaFoldDB" id="A0A2W7CAW7"/>
<protein>
    <recommendedName>
        <fullName evidence="6">HTH lysR-type domain-containing protein</fullName>
    </recommendedName>
</protein>
<keyword evidence="3" id="KW-0238">DNA-binding</keyword>
<dbReference type="GO" id="GO:0005829">
    <property type="term" value="C:cytosol"/>
    <property type="evidence" value="ECO:0007669"/>
    <property type="project" value="TreeGrafter"/>
</dbReference>
<dbReference type="PRINTS" id="PR00039">
    <property type="entry name" value="HTHLYSR"/>
</dbReference>
<feature type="domain" description="HTH lysR-type" evidence="6">
    <location>
        <begin position="5"/>
        <end position="62"/>
    </location>
</feature>
<feature type="region of interest" description="Disordered" evidence="5">
    <location>
        <begin position="303"/>
        <end position="334"/>
    </location>
</feature>
<sequence length="334" mass="36901">MSNNITLRHLRAFVAIADFGGYTAAARSLNIAQSALSRTIMEIEEELDTRLFERTTRRVVLTASGEQLLMNARRVLEEFDSALSRFHLYQNGLDGIVSLAALSSVASIMLPTVISEFRKTRPNVRMSVKDGFANEVVRYVSDGHVDFGITSFPKAKEHLVCEQIAADILVCICSKSHRFAGMEMVSWNDLTGEDFVAFDPMSSIRISVDRALQIAEIQTGTITEARDIGTVAGLVSADIGVSVVPSLVLPMMQFGDFIQKRLVNPLVEREICLVYDPQTTRPPAAEILMDMLRQGARHGFPIPNGTRWVNDDPTPISAKQCRNRRNSVGTSTPV</sequence>
<dbReference type="SUPFAM" id="SSF46785">
    <property type="entry name" value="Winged helix' DNA-binding domain"/>
    <property type="match status" value="1"/>
</dbReference>
<dbReference type="PROSITE" id="PS50931">
    <property type="entry name" value="HTH_LYSR"/>
    <property type="match status" value="1"/>
</dbReference>
<organism evidence="7 8">
    <name type="scientific">Mesorhizobium kowhaii</name>
    <dbReference type="NCBI Taxonomy" id="1300272"/>
    <lineage>
        <taxon>Bacteria</taxon>
        <taxon>Pseudomonadati</taxon>
        <taxon>Pseudomonadota</taxon>
        <taxon>Alphaproteobacteria</taxon>
        <taxon>Hyphomicrobiales</taxon>
        <taxon>Phyllobacteriaceae</taxon>
        <taxon>Mesorhizobium</taxon>
    </lineage>
</organism>
<dbReference type="PANTHER" id="PTHR30419:SF8">
    <property type="entry name" value="NITROGEN ASSIMILATION TRANSCRIPTIONAL ACTIVATOR-RELATED"/>
    <property type="match status" value="1"/>
</dbReference>
<dbReference type="GO" id="GO:0003700">
    <property type="term" value="F:DNA-binding transcription factor activity"/>
    <property type="evidence" value="ECO:0007669"/>
    <property type="project" value="InterPro"/>
</dbReference>
<evidence type="ECO:0000313" key="8">
    <source>
        <dbReference type="Proteomes" id="UP000248616"/>
    </source>
</evidence>
<evidence type="ECO:0000256" key="1">
    <source>
        <dbReference type="ARBA" id="ARBA00009437"/>
    </source>
</evidence>
<comment type="similarity">
    <text evidence="1">Belongs to the LysR transcriptional regulatory family.</text>
</comment>
<proteinExistence type="inferred from homology"/>
<dbReference type="OrthoDB" id="9811588at2"/>
<evidence type="ECO:0000256" key="3">
    <source>
        <dbReference type="ARBA" id="ARBA00023125"/>
    </source>
</evidence>
<dbReference type="RefSeq" id="WP_111542368.1">
    <property type="nucleotide sequence ID" value="NZ_MZXV01000006.1"/>
</dbReference>
<dbReference type="Pfam" id="PF00126">
    <property type="entry name" value="HTH_1"/>
    <property type="match status" value="1"/>
</dbReference>
<dbReference type="PANTHER" id="PTHR30419">
    <property type="entry name" value="HTH-TYPE TRANSCRIPTIONAL REGULATOR YBHD"/>
    <property type="match status" value="1"/>
</dbReference>
<dbReference type="InterPro" id="IPR050950">
    <property type="entry name" value="HTH-type_LysR_regulators"/>
</dbReference>
<evidence type="ECO:0000256" key="4">
    <source>
        <dbReference type="ARBA" id="ARBA00023163"/>
    </source>
</evidence>
<dbReference type="SUPFAM" id="SSF53850">
    <property type="entry name" value="Periplasmic binding protein-like II"/>
    <property type="match status" value="1"/>
</dbReference>
<comment type="caution">
    <text evidence="7">The sequence shown here is derived from an EMBL/GenBank/DDBJ whole genome shotgun (WGS) entry which is preliminary data.</text>
</comment>
<keyword evidence="2" id="KW-0805">Transcription regulation</keyword>
<dbReference type="InterPro" id="IPR000847">
    <property type="entry name" value="LysR_HTH_N"/>
</dbReference>
<dbReference type="FunFam" id="1.10.10.10:FF:000001">
    <property type="entry name" value="LysR family transcriptional regulator"/>
    <property type="match status" value="1"/>
</dbReference>
<evidence type="ECO:0000259" key="6">
    <source>
        <dbReference type="PROSITE" id="PS50931"/>
    </source>
</evidence>
<dbReference type="InterPro" id="IPR036388">
    <property type="entry name" value="WH-like_DNA-bd_sf"/>
</dbReference>
<dbReference type="Pfam" id="PF03466">
    <property type="entry name" value="LysR_substrate"/>
    <property type="match status" value="1"/>
</dbReference>
<reference evidence="8" key="1">
    <citation type="submission" date="2017-03" db="EMBL/GenBank/DDBJ databases">
        <authorList>
            <person name="Safronova V.I."/>
            <person name="Sazanova A.L."/>
            <person name="Chirak E.R."/>
        </authorList>
    </citation>
    <scope>NUCLEOTIDE SEQUENCE [LARGE SCALE GENOMIC DNA]</scope>
    <source>
        <strain evidence="8">Ach-343</strain>
    </source>
</reference>
<keyword evidence="8" id="KW-1185">Reference proteome</keyword>
<dbReference type="Gene3D" id="1.10.10.10">
    <property type="entry name" value="Winged helix-like DNA-binding domain superfamily/Winged helix DNA-binding domain"/>
    <property type="match status" value="1"/>
</dbReference>
<accession>A0A2W7CAW7</accession>
<dbReference type="CDD" id="cd08440">
    <property type="entry name" value="PBP2_LTTR_like_4"/>
    <property type="match status" value="1"/>
</dbReference>
<dbReference type="EMBL" id="MZXV01000006">
    <property type="protein sequence ID" value="PZV40420.1"/>
    <property type="molecule type" value="Genomic_DNA"/>
</dbReference>
<dbReference type="GO" id="GO:0003677">
    <property type="term" value="F:DNA binding"/>
    <property type="evidence" value="ECO:0007669"/>
    <property type="project" value="UniProtKB-KW"/>
</dbReference>